<accession>A0ACC0LPH2</accession>
<protein>
    <submittedName>
        <fullName evidence="1">Uncharacterized protein</fullName>
    </submittedName>
</protein>
<evidence type="ECO:0000313" key="2">
    <source>
        <dbReference type="Proteomes" id="UP001062846"/>
    </source>
</evidence>
<reference evidence="1" key="1">
    <citation type="submission" date="2022-02" db="EMBL/GenBank/DDBJ databases">
        <title>Plant Genome Project.</title>
        <authorList>
            <person name="Zhang R.-G."/>
        </authorList>
    </citation>
    <scope>NUCLEOTIDE SEQUENCE</scope>
    <source>
        <strain evidence="1">AT1</strain>
    </source>
</reference>
<evidence type="ECO:0000313" key="1">
    <source>
        <dbReference type="EMBL" id="KAI8530540.1"/>
    </source>
</evidence>
<dbReference type="EMBL" id="CM046398">
    <property type="protein sequence ID" value="KAI8530540.1"/>
    <property type="molecule type" value="Genomic_DNA"/>
</dbReference>
<comment type="caution">
    <text evidence="1">The sequence shown here is derived from an EMBL/GenBank/DDBJ whole genome shotgun (WGS) entry which is preliminary data.</text>
</comment>
<organism evidence="1 2">
    <name type="scientific">Rhododendron molle</name>
    <name type="common">Chinese azalea</name>
    <name type="synonym">Azalea mollis</name>
    <dbReference type="NCBI Taxonomy" id="49168"/>
    <lineage>
        <taxon>Eukaryota</taxon>
        <taxon>Viridiplantae</taxon>
        <taxon>Streptophyta</taxon>
        <taxon>Embryophyta</taxon>
        <taxon>Tracheophyta</taxon>
        <taxon>Spermatophyta</taxon>
        <taxon>Magnoliopsida</taxon>
        <taxon>eudicotyledons</taxon>
        <taxon>Gunneridae</taxon>
        <taxon>Pentapetalae</taxon>
        <taxon>asterids</taxon>
        <taxon>Ericales</taxon>
        <taxon>Ericaceae</taxon>
        <taxon>Ericoideae</taxon>
        <taxon>Rhodoreae</taxon>
        <taxon>Rhododendron</taxon>
    </lineage>
</organism>
<gene>
    <name evidence="1" type="ORF">RHMOL_Rhmol11G0067700</name>
</gene>
<dbReference type="Proteomes" id="UP001062846">
    <property type="component" value="Chromosome 11"/>
</dbReference>
<proteinExistence type="predicted"/>
<sequence>MLGKMWVLFHLSILVYLCMSAIKTLNETYCEDWNDSLTVNLAIMDLVLALREKAPPKPTAESSAAIKAYYERREHSNVLVS</sequence>
<name>A0ACC0LPH2_RHOML</name>
<keyword evidence="2" id="KW-1185">Reference proteome</keyword>